<dbReference type="Proteomes" id="UP001460270">
    <property type="component" value="Unassembled WGS sequence"/>
</dbReference>
<dbReference type="GO" id="GO:0045597">
    <property type="term" value="P:positive regulation of cell differentiation"/>
    <property type="evidence" value="ECO:0007669"/>
    <property type="project" value="TreeGrafter"/>
</dbReference>
<gene>
    <name evidence="5" type="ORF">WMY93_004180</name>
</gene>
<evidence type="ECO:0000313" key="5">
    <source>
        <dbReference type="EMBL" id="KAK7933284.1"/>
    </source>
</evidence>
<name>A0AAW0PQD2_9GOBI</name>
<dbReference type="AlphaFoldDB" id="A0AAW0PQD2"/>
<dbReference type="GO" id="GO:0008201">
    <property type="term" value="F:heparin binding"/>
    <property type="evidence" value="ECO:0007669"/>
    <property type="project" value="TreeGrafter"/>
</dbReference>
<dbReference type="PANTHER" id="PTHR11348:SF33">
    <property type="entry name" value="CELLULAR COMMUNICATION NETWORK FACTOR 1, LIKE 1 PRECURSOR-RELATED"/>
    <property type="match status" value="1"/>
</dbReference>
<evidence type="ECO:0000259" key="4">
    <source>
        <dbReference type="PROSITE" id="PS51323"/>
    </source>
</evidence>
<dbReference type="PANTHER" id="PTHR11348">
    <property type="entry name" value="CONNECTIVE TISSUE GROWTH FACTOR-RELATED"/>
    <property type="match status" value="1"/>
</dbReference>
<reference evidence="6" key="1">
    <citation type="submission" date="2024-04" db="EMBL/GenBank/DDBJ databases">
        <title>Salinicola lusitanus LLJ914,a marine bacterium isolated from the Okinawa Trough.</title>
        <authorList>
            <person name="Li J."/>
        </authorList>
    </citation>
    <scope>NUCLEOTIDE SEQUENCE [LARGE SCALE GENOMIC DNA]</scope>
</reference>
<feature type="signal peptide" evidence="3">
    <location>
        <begin position="1"/>
        <end position="22"/>
    </location>
</feature>
<proteinExistence type="predicted"/>
<dbReference type="PROSITE" id="PS51323">
    <property type="entry name" value="IGFBP_N_2"/>
    <property type="match status" value="1"/>
</dbReference>
<feature type="chain" id="PRO_5043945632" description="IGFBP N-terminal domain-containing protein" evidence="3">
    <location>
        <begin position="23"/>
        <end position="161"/>
    </location>
</feature>
<keyword evidence="1 3" id="KW-0732">Signal</keyword>
<sequence>MLLFLMLQWIITSVVVLGSAAALSIRPLRPPTKIDSLRILSVHWHCSEVCVHGRIGLSTCKCRASPASHQIRIQCTAGAEAECPAECSCPSPPACARGVSLVLDHCGCCKVCAKQFNQDCSSTEPCDHIKGLRCHLGAEGTLSEACAEVNTILTLLVTLLL</sequence>
<accession>A0AAW0PQD2</accession>
<dbReference type="GO" id="GO:0031012">
    <property type="term" value="C:extracellular matrix"/>
    <property type="evidence" value="ECO:0007669"/>
    <property type="project" value="TreeGrafter"/>
</dbReference>
<evidence type="ECO:0000256" key="3">
    <source>
        <dbReference type="SAM" id="SignalP"/>
    </source>
</evidence>
<dbReference type="Pfam" id="PF00219">
    <property type="entry name" value="IGFBP"/>
    <property type="match status" value="1"/>
</dbReference>
<dbReference type="InterPro" id="IPR000867">
    <property type="entry name" value="IGFBP-like"/>
</dbReference>
<dbReference type="GO" id="GO:0005178">
    <property type="term" value="F:integrin binding"/>
    <property type="evidence" value="ECO:0007669"/>
    <property type="project" value="TreeGrafter"/>
</dbReference>
<evidence type="ECO:0000256" key="2">
    <source>
        <dbReference type="ARBA" id="ARBA00023157"/>
    </source>
</evidence>
<dbReference type="GO" id="GO:0030335">
    <property type="term" value="P:positive regulation of cell migration"/>
    <property type="evidence" value="ECO:0007669"/>
    <property type="project" value="TreeGrafter"/>
</dbReference>
<evidence type="ECO:0000256" key="1">
    <source>
        <dbReference type="ARBA" id="ARBA00022729"/>
    </source>
</evidence>
<dbReference type="GO" id="GO:0007155">
    <property type="term" value="P:cell adhesion"/>
    <property type="evidence" value="ECO:0007669"/>
    <property type="project" value="TreeGrafter"/>
</dbReference>
<dbReference type="InterPro" id="IPR009030">
    <property type="entry name" value="Growth_fac_rcpt_cys_sf"/>
</dbReference>
<dbReference type="GO" id="GO:0005615">
    <property type="term" value="C:extracellular space"/>
    <property type="evidence" value="ECO:0007669"/>
    <property type="project" value="TreeGrafter"/>
</dbReference>
<dbReference type="GO" id="GO:0007165">
    <property type="term" value="P:signal transduction"/>
    <property type="evidence" value="ECO:0007669"/>
    <property type="project" value="TreeGrafter"/>
</dbReference>
<organism evidence="5 6">
    <name type="scientific">Mugilogobius chulae</name>
    <name type="common">yellowstripe goby</name>
    <dbReference type="NCBI Taxonomy" id="88201"/>
    <lineage>
        <taxon>Eukaryota</taxon>
        <taxon>Metazoa</taxon>
        <taxon>Chordata</taxon>
        <taxon>Craniata</taxon>
        <taxon>Vertebrata</taxon>
        <taxon>Euteleostomi</taxon>
        <taxon>Actinopterygii</taxon>
        <taxon>Neopterygii</taxon>
        <taxon>Teleostei</taxon>
        <taxon>Neoteleostei</taxon>
        <taxon>Acanthomorphata</taxon>
        <taxon>Gobiaria</taxon>
        <taxon>Gobiiformes</taxon>
        <taxon>Gobioidei</taxon>
        <taxon>Gobiidae</taxon>
        <taxon>Gobionellinae</taxon>
        <taxon>Mugilogobius</taxon>
    </lineage>
</organism>
<dbReference type="SUPFAM" id="SSF57184">
    <property type="entry name" value="Growth factor receptor domain"/>
    <property type="match status" value="1"/>
</dbReference>
<keyword evidence="6" id="KW-1185">Reference proteome</keyword>
<dbReference type="EMBL" id="JBBPFD010000003">
    <property type="protein sequence ID" value="KAK7933284.1"/>
    <property type="molecule type" value="Genomic_DNA"/>
</dbReference>
<feature type="domain" description="IGFBP N-terminal" evidence="4">
    <location>
        <begin position="79"/>
        <end position="149"/>
    </location>
</feature>
<comment type="caution">
    <text evidence="5">The sequence shown here is derived from an EMBL/GenBank/DDBJ whole genome shotgun (WGS) entry which is preliminary data.</text>
</comment>
<evidence type="ECO:0000313" key="6">
    <source>
        <dbReference type="Proteomes" id="UP001460270"/>
    </source>
</evidence>
<protein>
    <recommendedName>
        <fullName evidence="4">IGFBP N-terminal domain-containing protein</fullName>
    </recommendedName>
</protein>
<dbReference type="SMART" id="SM00121">
    <property type="entry name" value="IB"/>
    <property type="match status" value="1"/>
</dbReference>
<dbReference type="InterPro" id="IPR050941">
    <property type="entry name" value="CCN"/>
</dbReference>
<keyword evidence="2" id="KW-1015">Disulfide bond</keyword>